<dbReference type="OrthoDB" id="7174251at2759"/>
<dbReference type="EMBL" id="JOJR01000533">
    <property type="protein sequence ID" value="RCN36705.1"/>
    <property type="molecule type" value="Genomic_DNA"/>
</dbReference>
<evidence type="ECO:0008006" key="3">
    <source>
        <dbReference type="Google" id="ProtNLM"/>
    </source>
</evidence>
<evidence type="ECO:0000313" key="2">
    <source>
        <dbReference type="Proteomes" id="UP000252519"/>
    </source>
</evidence>
<dbReference type="Proteomes" id="UP000252519">
    <property type="component" value="Unassembled WGS sequence"/>
</dbReference>
<evidence type="ECO:0000313" key="1">
    <source>
        <dbReference type="EMBL" id="RCN36705.1"/>
    </source>
</evidence>
<dbReference type="AlphaFoldDB" id="A0A368G145"/>
<dbReference type="Gene3D" id="3.40.33.10">
    <property type="entry name" value="CAP"/>
    <property type="match status" value="1"/>
</dbReference>
<proteinExistence type="predicted"/>
<feature type="non-terminal residue" evidence="1">
    <location>
        <position position="1"/>
    </location>
</feature>
<dbReference type="InterPro" id="IPR035940">
    <property type="entry name" value="CAP_sf"/>
</dbReference>
<accession>A0A368G145</accession>
<gene>
    <name evidence="1" type="ORF">ANCCAN_17410</name>
</gene>
<keyword evidence="2" id="KW-1185">Reference proteome</keyword>
<organism evidence="1 2">
    <name type="scientific">Ancylostoma caninum</name>
    <name type="common">Dog hookworm</name>
    <dbReference type="NCBI Taxonomy" id="29170"/>
    <lineage>
        <taxon>Eukaryota</taxon>
        <taxon>Metazoa</taxon>
        <taxon>Ecdysozoa</taxon>
        <taxon>Nematoda</taxon>
        <taxon>Chromadorea</taxon>
        <taxon>Rhabditida</taxon>
        <taxon>Rhabditina</taxon>
        <taxon>Rhabditomorpha</taxon>
        <taxon>Strongyloidea</taxon>
        <taxon>Ancylostomatidae</taxon>
        <taxon>Ancylostomatinae</taxon>
        <taxon>Ancylostoma</taxon>
    </lineage>
</organism>
<reference evidence="1 2" key="1">
    <citation type="submission" date="2014-10" db="EMBL/GenBank/DDBJ databases">
        <title>Draft genome of the hookworm Ancylostoma caninum.</title>
        <authorList>
            <person name="Mitreva M."/>
        </authorList>
    </citation>
    <scope>NUCLEOTIDE SEQUENCE [LARGE SCALE GENOMIC DNA]</scope>
    <source>
        <strain evidence="1 2">Baltimore</strain>
    </source>
</reference>
<comment type="caution">
    <text evidence="1">The sequence shown here is derived from an EMBL/GenBank/DDBJ whole genome shotgun (WGS) entry which is preliminary data.</text>
</comment>
<dbReference type="SUPFAM" id="SSF55797">
    <property type="entry name" value="PR-1-like"/>
    <property type="match status" value="1"/>
</dbReference>
<protein>
    <recommendedName>
        <fullName evidence="3">SCP domain-containing protein</fullName>
    </recommendedName>
</protein>
<sequence>LRYLFPDLCPSSYDVTSSEPVRRKFLDLSNKYRSQVAQGKIRMGNGRMTPEAASMTRLEYSCEMETSANRIAYLCNDSDSNTQDVVEIRKILRNRTINPVAAAEQKYAVIPEQEICLQGSVFF</sequence>
<name>A0A368G145_ANCCA</name>